<dbReference type="InterPro" id="IPR016024">
    <property type="entry name" value="ARM-type_fold"/>
</dbReference>
<dbReference type="SUPFAM" id="SSF48371">
    <property type="entry name" value="ARM repeat"/>
    <property type="match status" value="1"/>
</dbReference>
<keyword evidence="1" id="KW-0812">Transmembrane</keyword>
<dbReference type="Proteomes" id="UP001652600">
    <property type="component" value="Chromosome 11"/>
</dbReference>
<name>A0ABM3KB89_CUCME</name>
<evidence type="ECO:0000313" key="2">
    <source>
        <dbReference type="Proteomes" id="UP001652600"/>
    </source>
</evidence>
<dbReference type="InterPro" id="IPR011989">
    <property type="entry name" value="ARM-like"/>
</dbReference>
<evidence type="ECO:0000256" key="1">
    <source>
        <dbReference type="SAM" id="Phobius"/>
    </source>
</evidence>
<evidence type="ECO:0000313" key="3">
    <source>
        <dbReference type="RefSeq" id="XP_050935052.1"/>
    </source>
</evidence>
<protein>
    <submittedName>
        <fullName evidence="3">Regulatory-associated protein of TOR 1-like</fullName>
    </submittedName>
</protein>
<keyword evidence="1" id="KW-1133">Transmembrane helix</keyword>
<keyword evidence="1" id="KW-0472">Membrane</keyword>
<dbReference type="PANTHER" id="PTHR12848">
    <property type="entry name" value="REGULATORY-ASSOCIATED PROTEIN OF MTOR"/>
    <property type="match status" value="1"/>
</dbReference>
<organism evidence="2 3">
    <name type="scientific">Cucumis melo</name>
    <name type="common">Muskmelon</name>
    <dbReference type="NCBI Taxonomy" id="3656"/>
    <lineage>
        <taxon>Eukaryota</taxon>
        <taxon>Viridiplantae</taxon>
        <taxon>Streptophyta</taxon>
        <taxon>Embryophyta</taxon>
        <taxon>Tracheophyta</taxon>
        <taxon>Spermatophyta</taxon>
        <taxon>Magnoliopsida</taxon>
        <taxon>eudicotyledons</taxon>
        <taxon>Gunneridae</taxon>
        <taxon>Pentapetalae</taxon>
        <taxon>rosids</taxon>
        <taxon>fabids</taxon>
        <taxon>Cucurbitales</taxon>
        <taxon>Cucurbitaceae</taxon>
        <taxon>Benincaseae</taxon>
        <taxon>Cucumis</taxon>
    </lineage>
</organism>
<sequence>MAAFVLAVIVDGHRRGQEACIEANLIHVYLKHLQSSTPNDGQTEPLFLQWLCLCLGKLWEDYIDAQIIGLQADAPAVFSSLLAEPQPEVRASAIFALGTLLDVGSDSSRDGVVDDDCDDDEKIRAETSIVGSLLSVVSDGSPLVRAEVAVGMILYSPCFLLILAVFACASKI</sequence>
<reference evidence="3" key="1">
    <citation type="submission" date="2025-08" db="UniProtKB">
        <authorList>
            <consortium name="RefSeq"/>
        </authorList>
    </citation>
    <scope>IDENTIFICATION</scope>
    <source>
        <tissue evidence="3">Stem</tissue>
    </source>
</reference>
<dbReference type="Gene3D" id="1.25.10.10">
    <property type="entry name" value="Leucine-rich Repeat Variant"/>
    <property type="match status" value="1"/>
</dbReference>
<accession>A0ABM3KB89</accession>
<dbReference type="PANTHER" id="PTHR12848:SF16">
    <property type="entry name" value="REGULATORY-ASSOCIATED PROTEIN OF MTOR"/>
    <property type="match status" value="1"/>
</dbReference>
<feature type="transmembrane region" description="Helical" evidence="1">
    <location>
        <begin position="148"/>
        <end position="169"/>
    </location>
</feature>
<proteinExistence type="predicted"/>
<keyword evidence="2" id="KW-1185">Reference proteome</keyword>
<dbReference type="RefSeq" id="XP_050935052.1">
    <property type="nucleotide sequence ID" value="XM_051079095.1"/>
</dbReference>
<dbReference type="InterPro" id="IPR004083">
    <property type="entry name" value="Raptor"/>
</dbReference>
<gene>
    <name evidence="3" type="primary">LOC127143846</name>
</gene>
<dbReference type="GeneID" id="127143846"/>